<evidence type="ECO:0000313" key="4">
    <source>
        <dbReference type="Proteomes" id="UP000219621"/>
    </source>
</evidence>
<dbReference type="Proteomes" id="UP000219621">
    <property type="component" value="Unassembled WGS sequence"/>
</dbReference>
<organism evidence="3 4">
    <name type="scientific">Caenispirillum bisanense</name>
    <dbReference type="NCBI Taxonomy" id="414052"/>
    <lineage>
        <taxon>Bacteria</taxon>
        <taxon>Pseudomonadati</taxon>
        <taxon>Pseudomonadota</taxon>
        <taxon>Alphaproteobacteria</taxon>
        <taxon>Rhodospirillales</taxon>
        <taxon>Novispirillaceae</taxon>
        <taxon>Caenispirillum</taxon>
    </lineage>
</organism>
<dbReference type="SUPFAM" id="SSF159594">
    <property type="entry name" value="XCC0632-like"/>
    <property type="match status" value="1"/>
</dbReference>
<dbReference type="Gene3D" id="3.40.50.10610">
    <property type="entry name" value="ABC-type transport auxiliary lipoprotein component"/>
    <property type="match status" value="1"/>
</dbReference>
<evidence type="ECO:0000313" key="3">
    <source>
        <dbReference type="EMBL" id="SOD91822.1"/>
    </source>
</evidence>
<protein>
    <submittedName>
        <fullName evidence="3">ABC-type uncharacterized transport system, auxiliary component</fullName>
    </submittedName>
</protein>
<dbReference type="EMBL" id="OCNJ01000002">
    <property type="protein sequence ID" value="SOD91822.1"/>
    <property type="molecule type" value="Genomic_DNA"/>
</dbReference>
<evidence type="ECO:0000256" key="1">
    <source>
        <dbReference type="SAM" id="SignalP"/>
    </source>
</evidence>
<sequence>MLPTAPLPRRHLLRLGLAAGATLALAGCSLAEPAPADHFYRLTVEPPVGPGGGAVAEGTVLVENVQVSGVLNQRALLWTTSGTELQQYAYHFWSEAPARALQDAMVRALRTSGAFGEVVTPGYRQRPEWIVRGQVDRLELIGPSGSDAGVQSARVGMTLTVTDGYGETIVLNRAYQETVPVDDGTVAAGARALNRGVETIYGRFLADLRAASFPPPGDRPLGRPRR</sequence>
<evidence type="ECO:0000259" key="2">
    <source>
        <dbReference type="Pfam" id="PF03886"/>
    </source>
</evidence>
<dbReference type="InterPro" id="IPR006311">
    <property type="entry name" value="TAT_signal"/>
</dbReference>
<feature type="domain" description="ABC-type transport auxiliary lipoprotein component" evidence="2">
    <location>
        <begin position="40"/>
        <end position="199"/>
    </location>
</feature>
<name>A0A286G8N2_9PROT</name>
<reference evidence="3 4" key="1">
    <citation type="submission" date="2017-09" db="EMBL/GenBank/DDBJ databases">
        <authorList>
            <person name="Ehlers B."/>
            <person name="Leendertz F.H."/>
        </authorList>
    </citation>
    <scope>NUCLEOTIDE SEQUENCE [LARGE SCALE GENOMIC DNA]</scope>
    <source>
        <strain evidence="3 4">USBA 140</strain>
    </source>
</reference>
<dbReference type="InterPro" id="IPR005586">
    <property type="entry name" value="ABC_trans_aux"/>
</dbReference>
<accession>A0A286G8N2</accession>
<keyword evidence="4" id="KW-1185">Reference proteome</keyword>
<dbReference type="Pfam" id="PF03886">
    <property type="entry name" value="ABC_trans_aux"/>
    <property type="match status" value="1"/>
</dbReference>
<feature type="chain" id="PRO_5012854942" evidence="1">
    <location>
        <begin position="27"/>
        <end position="226"/>
    </location>
</feature>
<dbReference type="PROSITE" id="PS51318">
    <property type="entry name" value="TAT"/>
    <property type="match status" value="1"/>
</dbReference>
<dbReference type="AlphaFoldDB" id="A0A286G8N2"/>
<proteinExistence type="predicted"/>
<feature type="signal peptide" evidence="1">
    <location>
        <begin position="1"/>
        <end position="26"/>
    </location>
</feature>
<dbReference type="RefSeq" id="WP_176525033.1">
    <property type="nucleotide sequence ID" value="NZ_OCNJ01000002.1"/>
</dbReference>
<keyword evidence="1" id="KW-0732">Signal</keyword>
<gene>
    <name evidence="3" type="ORF">SAMN05421508_102125</name>
</gene>